<dbReference type="AlphaFoldDB" id="A0A518DT57"/>
<dbReference type="KEGG" id="lcre:Pla8534_28470"/>
<name>A0A518DT57_9BACT</name>
<dbReference type="RefSeq" id="WP_145053819.1">
    <property type="nucleotide sequence ID" value="NZ_CP036433.1"/>
</dbReference>
<evidence type="ECO:0000256" key="2">
    <source>
        <dbReference type="SAM" id="SignalP"/>
    </source>
</evidence>
<protein>
    <submittedName>
        <fullName evidence="3">Uncharacterized protein</fullName>
    </submittedName>
</protein>
<reference evidence="3 4" key="1">
    <citation type="submission" date="2019-02" db="EMBL/GenBank/DDBJ databases">
        <title>Deep-cultivation of Planctomycetes and their phenomic and genomic characterization uncovers novel biology.</title>
        <authorList>
            <person name="Wiegand S."/>
            <person name="Jogler M."/>
            <person name="Boedeker C."/>
            <person name="Pinto D."/>
            <person name="Vollmers J."/>
            <person name="Rivas-Marin E."/>
            <person name="Kohn T."/>
            <person name="Peeters S.H."/>
            <person name="Heuer A."/>
            <person name="Rast P."/>
            <person name="Oberbeckmann S."/>
            <person name="Bunk B."/>
            <person name="Jeske O."/>
            <person name="Meyerdierks A."/>
            <person name="Storesund J.E."/>
            <person name="Kallscheuer N."/>
            <person name="Luecker S."/>
            <person name="Lage O.M."/>
            <person name="Pohl T."/>
            <person name="Merkel B.J."/>
            <person name="Hornburger P."/>
            <person name="Mueller R.-W."/>
            <person name="Bruemmer F."/>
            <person name="Labrenz M."/>
            <person name="Spormann A.M."/>
            <person name="Op den Camp H."/>
            <person name="Overmann J."/>
            <person name="Amann R."/>
            <person name="Jetten M.S.M."/>
            <person name="Mascher T."/>
            <person name="Medema M.H."/>
            <person name="Devos D.P."/>
            <person name="Kaster A.-K."/>
            <person name="Ovreas L."/>
            <person name="Rohde M."/>
            <person name="Galperin M.Y."/>
            <person name="Jogler C."/>
        </authorList>
    </citation>
    <scope>NUCLEOTIDE SEQUENCE [LARGE SCALE GENOMIC DNA]</scope>
    <source>
        <strain evidence="3 4">Pla85_3_4</strain>
    </source>
</reference>
<organism evidence="3 4">
    <name type="scientific">Lignipirellula cremea</name>
    <dbReference type="NCBI Taxonomy" id="2528010"/>
    <lineage>
        <taxon>Bacteria</taxon>
        <taxon>Pseudomonadati</taxon>
        <taxon>Planctomycetota</taxon>
        <taxon>Planctomycetia</taxon>
        <taxon>Pirellulales</taxon>
        <taxon>Pirellulaceae</taxon>
        <taxon>Lignipirellula</taxon>
    </lineage>
</organism>
<dbReference type="Proteomes" id="UP000317648">
    <property type="component" value="Chromosome"/>
</dbReference>
<feature type="chain" id="PRO_5022213604" evidence="2">
    <location>
        <begin position="24"/>
        <end position="176"/>
    </location>
</feature>
<dbReference type="EMBL" id="CP036433">
    <property type="protein sequence ID" value="QDU95036.1"/>
    <property type="molecule type" value="Genomic_DNA"/>
</dbReference>
<evidence type="ECO:0000313" key="3">
    <source>
        <dbReference type="EMBL" id="QDU95036.1"/>
    </source>
</evidence>
<evidence type="ECO:0000256" key="1">
    <source>
        <dbReference type="SAM" id="MobiDB-lite"/>
    </source>
</evidence>
<keyword evidence="2" id="KW-0732">Signal</keyword>
<accession>A0A518DT57</accession>
<feature type="region of interest" description="Disordered" evidence="1">
    <location>
        <begin position="27"/>
        <end position="48"/>
    </location>
</feature>
<keyword evidence="4" id="KW-1185">Reference proteome</keyword>
<feature type="signal peptide" evidence="2">
    <location>
        <begin position="1"/>
        <end position="23"/>
    </location>
</feature>
<gene>
    <name evidence="3" type="ORF">Pla8534_28470</name>
</gene>
<evidence type="ECO:0000313" key="4">
    <source>
        <dbReference type="Proteomes" id="UP000317648"/>
    </source>
</evidence>
<proteinExistence type="predicted"/>
<feature type="compositionally biased region" description="Low complexity" evidence="1">
    <location>
        <begin position="37"/>
        <end position="48"/>
    </location>
</feature>
<dbReference type="OrthoDB" id="211632at2"/>
<sequence precursor="true">MFRKLVGSAVCAFALAAPNYLQAQESAPASGANCPPASQIASDSSASGGGVVTADGGAYYAGEYSSAAYANMQRRWRDATHPHGFWPQYSSAPWHGHYYHTDYGRPLALVVPPTASMQTKWSWGVGNTTSTPIYHQFSRQYPGGGPFIPQGAGFMPTPQWPSHTDQFGVYYMRGPW</sequence>